<dbReference type="OrthoDB" id="9774675at2"/>
<dbReference type="NCBIfam" id="TIGR02734">
    <property type="entry name" value="crtI_fam"/>
    <property type="match status" value="1"/>
</dbReference>
<dbReference type="InterPro" id="IPR014105">
    <property type="entry name" value="Carotenoid/retinoid_OxRdtase"/>
</dbReference>
<dbReference type="SUPFAM" id="SSF51905">
    <property type="entry name" value="FAD/NAD(P)-binding domain"/>
    <property type="match status" value="1"/>
</dbReference>
<dbReference type="Pfam" id="PF01593">
    <property type="entry name" value="Amino_oxidase"/>
    <property type="match status" value="1"/>
</dbReference>
<dbReference type="RefSeq" id="WP_073458194.1">
    <property type="nucleotide sequence ID" value="NZ_CALGVN010000040.1"/>
</dbReference>
<reference evidence="7 8" key="1">
    <citation type="submission" date="2016-11" db="EMBL/GenBank/DDBJ databases">
        <authorList>
            <person name="Jaros S."/>
            <person name="Januszkiewicz K."/>
            <person name="Wedrychowicz H."/>
        </authorList>
    </citation>
    <scope>NUCLEOTIDE SEQUENCE [LARGE SCALE GENOMIC DNA]</scope>
    <source>
        <strain evidence="7 8">DSM 43832</strain>
    </source>
</reference>
<name>A0A1M6VXC1_PSETH</name>
<dbReference type="InterPro" id="IPR002937">
    <property type="entry name" value="Amino_oxidase"/>
</dbReference>
<dbReference type="InterPro" id="IPR008150">
    <property type="entry name" value="Phytoene_DH_bac_CS"/>
</dbReference>
<sequence>MRRVPGRTDHVVVVGAGYAGLSAALHLLGAGRRVTVLERADHPGGRAGRLDLISPRGTWRMDPGPTVLTMPDLLAEAFAAVGDCLERRLDLVRLDPAYRAHFADGSTIDVHTDPAAMADEIGRTCGAAAVAGYRRLREWLTSLYRVEIDRFIGANHDSPLGLLGPDLVRLAALGGFGRLGPRIAAFLPDERLQRIFSFQSLYAGVPPARALGAYGVIAYMDTVAGVWFPRGGMRAVAAALADAVVAAGGVIHYGRTAVGLPRAHGRAVGVRHRPSDDPAADTDVLAADAVVLTAELATSYALAGGAPRRAVPLRYAPSAVVLHLGLREPRSTAHHTISFGRAWERTFTEIVSEGRPMSDPSLLVTRPTATDPSLAPDGADQLYVLAPCPNTAVGPHGWADRARTYRDHLLTTLAERDHPGLGAVVDAVEVERIVTPDDWAAVGMSAGTPFSLAHTATQTGPFRPRNLLRRLPNVVLAGCGTTPGVGIPPVLISGRLAAQRITGR</sequence>
<protein>
    <submittedName>
        <fullName evidence="7">Phytoene desaturase</fullName>
    </submittedName>
</protein>
<evidence type="ECO:0000256" key="4">
    <source>
        <dbReference type="ARBA" id="ARBA00023002"/>
    </source>
</evidence>
<dbReference type="PANTHER" id="PTHR43734:SF1">
    <property type="entry name" value="PHYTOENE DESATURASE"/>
    <property type="match status" value="1"/>
</dbReference>
<evidence type="ECO:0000313" key="8">
    <source>
        <dbReference type="Proteomes" id="UP000184363"/>
    </source>
</evidence>
<dbReference type="GO" id="GO:0016117">
    <property type="term" value="P:carotenoid biosynthetic process"/>
    <property type="evidence" value="ECO:0007669"/>
    <property type="project" value="UniProtKB-KW"/>
</dbReference>
<evidence type="ECO:0000256" key="3">
    <source>
        <dbReference type="ARBA" id="ARBA00022746"/>
    </source>
</evidence>
<evidence type="ECO:0000256" key="2">
    <source>
        <dbReference type="ARBA" id="ARBA00006046"/>
    </source>
</evidence>
<dbReference type="GO" id="GO:0016627">
    <property type="term" value="F:oxidoreductase activity, acting on the CH-CH group of donors"/>
    <property type="evidence" value="ECO:0007669"/>
    <property type="project" value="UniProtKB-ARBA"/>
</dbReference>
<organism evidence="7 8">
    <name type="scientific">Pseudonocardia thermophila</name>
    <dbReference type="NCBI Taxonomy" id="1848"/>
    <lineage>
        <taxon>Bacteria</taxon>
        <taxon>Bacillati</taxon>
        <taxon>Actinomycetota</taxon>
        <taxon>Actinomycetes</taxon>
        <taxon>Pseudonocardiales</taxon>
        <taxon>Pseudonocardiaceae</taxon>
        <taxon>Pseudonocardia</taxon>
    </lineage>
</organism>
<feature type="domain" description="Amine oxidase" evidence="6">
    <location>
        <begin position="19"/>
        <end position="501"/>
    </location>
</feature>
<dbReference type="InterPro" id="IPR036188">
    <property type="entry name" value="FAD/NAD-bd_sf"/>
</dbReference>
<dbReference type="Proteomes" id="UP000184363">
    <property type="component" value="Unassembled WGS sequence"/>
</dbReference>
<dbReference type="EMBL" id="FRAP01000013">
    <property type="protein sequence ID" value="SHK85975.1"/>
    <property type="molecule type" value="Genomic_DNA"/>
</dbReference>
<evidence type="ECO:0000259" key="6">
    <source>
        <dbReference type="Pfam" id="PF01593"/>
    </source>
</evidence>
<gene>
    <name evidence="7" type="ORF">SAMN05443637_113103</name>
</gene>
<accession>A0A1M6VXC1</accession>
<evidence type="ECO:0000313" key="7">
    <source>
        <dbReference type="EMBL" id="SHK85975.1"/>
    </source>
</evidence>
<keyword evidence="3 5" id="KW-0125">Carotenoid biosynthesis</keyword>
<proteinExistence type="inferred from homology"/>
<dbReference type="AlphaFoldDB" id="A0A1M6VXC1"/>
<dbReference type="Gene3D" id="3.50.50.60">
    <property type="entry name" value="FAD/NAD(P)-binding domain"/>
    <property type="match status" value="2"/>
</dbReference>
<keyword evidence="8" id="KW-1185">Reference proteome</keyword>
<dbReference type="STRING" id="1848.SAMN05443637_113103"/>
<dbReference type="PRINTS" id="PR00419">
    <property type="entry name" value="ADXRDTASE"/>
</dbReference>
<keyword evidence="4 5" id="KW-0560">Oxidoreductase</keyword>
<evidence type="ECO:0000256" key="5">
    <source>
        <dbReference type="RuleBase" id="RU362075"/>
    </source>
</evidence>
<comment type="similarity">
    <text evidence="2 5">Belongs to the carotenoid/retinoid oxidoreductase family.</text>
</comment>
<dbReference type="PANTHER" id="PTHR43734">
    <property type="entry name" value="PHYTOENE DESATURASE"/>
    <property type="match status" value="1"/>
</dbReference>
<comment type="pathway">
    <text evidence="1 5">Carotenoid biosynthesis.</text>
</comment>
<dbReference type="PROSITE" id="PS00982">
    <property type="entry name" value="PHYTOENE_DH"/>
    <property type="match status" value="1"/>
</dbReference>
<evidence type="ECO:0000256" key="1">
    <source>
        <dbReference type="ARBA" id="ARBA00004829"/>
    </source>
</evidence>